<evidence type="ECO:0000256" key="9">
    <source>
        <dbReference type="SAM" id="Phobius"/>
    </source>
</evidence>
<comment type="subcellular location">
    <subcellularLocation>
        <location evidence="1">Membrane</location>
        <topology evidence="1">Multi-pass membrane protein</topology>
    </subcellularLocation>
</comment>
<dbReference type="GO" id="GO:0015031">
    <property type="term" value="P:protein transport"/>
    <property type="evidence" value="ECO:0007669"/>
    <property type="project" value="UniProtKB-KW"/>
</dbReference>
<dbReference type="PANTHER" id="PTHR22601">
    <property type="entry name" value="ISP4 LIKE PROTEIN"/>
    <property type="match status" value="1"/>
</dbReference>
<evidence type="ECO:0000313" key="10">
    <source>
        <dbReference type="EMBL" id="CAA7262267.1"/>
    </source>
</evidence>
<dbReference type="AlphaFoldDB" id="A0A8S0XPV2"/>
<evidence type="ECO:0000256" key="1">
    <source>
        <dbReference type="ARBA" id="ARBA00004141"/>
    </source>
</evidence>
<comment type="caution">
    <text evidence="10">The sequence shown here is derived from an EMBL/GenBank/DDBJ whole genome shotgun (WGS) entry which is preliminary data.</text>
</comment>
<accession>A0A8S0XPV2</accession>
<dbReference type="OrthoDB" id="3046883at2759"/>
<keyword evidence="7 9" id="KW-1133">Transmembrane helix</keyword>
<organism evidence="10 11">
    <name type="scientific">Cyclocybe aegerita</name>
    <name type="common">Black poplar mushroom</name>
    <name type="synonym">Agrocybe aegerita</name>
    <dbReference type="NCBI Taxonomy" id="1973307"/>
    <lineage>
        <taxon>Eukaryota</taxon>
        <taxon>Fungi</taxon>
        <taxon>Dikarya</taxon>
        <taxon>Basidiomycota</taxon>
        <taxon>Agaricomycotina</taxon>
        <taxon>Agaricomycetes</taxon>
        <taxon>Agaricomycetidae</taxon>
        <taxon>Agaricales</taxon>
        <taxon>Agaricineae</taxon>
        <taxon>Bolbitiaceae</taxon>
        <taxon>Cyclocybe</taxon>
    </lineage>
</organism>
<keyword evidence="6" id="KW-0653">Protein transport</keyword>
<proteinExistence type="inferred from homology"/>
<dbReference type="Pfam" id="PF03169">
    <property type="entry name" value="OPT"/>
    <property type="match status" value="1"/>
</dbReference>
<evidence type="ECO:0000256" key="6">
    <source>
        <dbReference type="ARBA" id="ARBA00022927"/>
    </source>
</evidence>
<evidence type="ECO:0000256" key="5">
    <source>
        <dbReference type="ARBA" id="ARBA00022856"/>
    </source>
</evidence>
<dbReference type="Proteomes" id="UP000467700">
    <property type="component" value="Unassembled WGS sequence"/>
</dbReference>
<evidence type="ECO:0000313" key="11">
    <source>
        <dbReference type="Proteomes" id="UP000467700"/>
    </source>
</evidence>
<feature type="transmembrane region" description="Helical" evidence="9">
    <location>
        <begin position="31"/>
        <end position="51"/>
    </location>
</feature>
<dbReference type="GO" id="GO:0016020">
    <property type="term" value="C:membrane"/>
    <property type="evidence" value="ECO:0007669"/>
    <property type="project" value="UniProtKB-SubCell"/>
</dbReference>
<keyword evidence="11" id="KW-1185">Reference proteome</keyword>
<keyword evidence="8 9" id="KW-0472">Membrane</keyword>
<dbReference type="EMBL" id="CACVBS010000035">
    <property type="protein sequence ID" value="CAA7262267.1"/>
    <property type="molecule type" value="Genomic_DNA"/>
</dbReference>
<keyword evidence="5" id="KW-0571">Peptide transport</keyword>
<evidence type="ECO:0000256" key="3">
    <source>
        <dbReference type="ARBA" id="ARBA00022448"/>
    </source>
</evidence>
<dbReference type="InterPro" id="IPR004648">
    <property type="entry name" value="Oligpept_transpt"/>
</dbReference>
<dbReference type="GO" id="GO:0035673">
    <property type="term" value="F:oligopeptide transmembrane transporter activity"/>
    <property type="evidence" value="ECO:0007669"/>
    <property type="project" value="InterPro"/>
</dbReference>
<comment type="similarity">
    <text evidence="2">Belongs to the oligopeptide OPT transporter family.</text>
</comment>
<evidence type="ECO:0000256" key="2">
    <source>
        <dbReference type="ARBA" id="ARBA00008807"/>
    </source>
</evidence>
<evidence type="ECO:0000256" key="7">
    <source>
        <dbReference type="ARBA" id="ARBA00022989"/>
    </source>
</evidence>
<evidence type="ECO:0000256" key="4">
    <source>
        <dbReference type="ARBA" id="ARBA00022692"/>
    </source>
</evidence>
<reference evidence="10 11" key="1">
    <citation type="submission" date="2020-01" db="EMBL/GenBank/DDBJ databases">
        <authorList>
            <person name="Gupta K D."/>
        </authorList>
    </citation>
    <scope>NUCLEOTIDE SEQUENCE [LARGE SCALE GENOMIC DNA]</scope>
</reference>
<gene>
    <name evidence="10" type="ORF">AAE3_LOCUS4229</name>
</gene>
<name>A0A8S0XPV2_CYCAE</name>
<sequence>MFAFCFDWNYVGSSSGSMGTLFTPLSTQLSLYFGTAICIIAFCMCYTNNVWSRQNFPFLSQVLFYENGTLYNQLAILDENFLLDPAKLAEQGLPWFTSSQVLTKIGSNLAIGATIMHIILCTCTSPTSQPVTSQTARSKFQ</sequence>
<dbReference type="InterPro" id="IPR004813">
    <property type="entry name" value="OPT"/>
</dbReference>
<protein>
    <submittedName>
        <fullName evidence="10">Uncharacterized protein</fullName>
    </submittedName>
</protein>
<evidence type="ECO:0000256" key="8">
    <source>
        <dbReference type="ARBA" id="ARBA00023136"/>
    </source>
</evidence>
<keyword evidence="3" id="KW-0813">Transport</keyword>
<keyword evidence="4 9" id="KW-0812">Transmembrane</keyword>